<evidence type="ECO:0000259" key="9">
    <source>
        <dbReference type="Pfam" id="PF03725"/>
    </source>
</evidence>
<evidence type="ECO:0000256" key="2">
    <source>
        <dbReference type="ARBA" id="ARBA00004604"/>
    </source>
</evidence>
<dbReference type="Pfam" id="PF03725">
    <property type="entry name" value="RNase_PH_C"/>
    <property type="match status" value="1"/>
</dbReference>
<dbReference type="GO" id="GO:0000467">
    <property type="term" value="P:exonucleolytic trimming to generate mature 3'-end of 5.8S rRNA from tricistronic rRNA transcript (SSU-rRNA, 5.8S rRNA, LSU-rRNA)"/>
    <property type="evidence" value="ECO:0007669"/>
    <property type="project" value="EnsemblFungi"/>
</dbReference>
<dbReference type="InterPro" id="IPR027408">
    <property type="entry name" value="PNPase/RNase_PH_dom_sf"/>
</dbReference>
<dbReference type="PANTHER" id="PTHR11953">
    <property type="entry name" value="EXOSOME COMPLEX COMPONENT"/>
    <property type="match status" value="1"/>
</dbReference>
<accession>A0A137NYC4</accession>
<dbReference type="GO" id="GO:0034476">
    <property type="term" value="P:U5 snRNA 3'-end processing"/>
    <property type="evidence" value="ECO:0007669"/>
    <property type="project" value="EnsemblFungi"/>
</dbReference>
<dbReference type="GO" id="GO:0005840">
    <property type="term" value="C:ribosome"/>
    <property type="evidence" value="ECO:0007669"/>
    <property type="project" value="UniProtKB-KW"/>
</dbReference>
<dbReference type="InterPro" id="IPR036345">
    <property type="entry name" value="ExoRNase_PH_dom2_sf"/>
</dbReference>
<dbReference type="OrthoDB" id="437922at2759"/>
<dbReference type="OMA" id="ECRINTH"/>
<comment type="subunit">
    <text evidence="6">Component of the RNA exosome complex. Specifically part of the catalytically inactive RNA exosome core complex (Exo-9) which may associate with the catalytic subunits RRP6 and DIS3 in cytoplasmic- and nuclear-specific RNA exosome complex forms. Exo-9 is formed by a hexameric base ring of RNase PH domain-containing subunits and a cap ring consisting of CSL4, RRP4 and RRP40.</text>
</comment>
<protein>
    <recommendedName>
        <fullName evidence="7">Ribosomal RNA-processing protein 41</fullName>
    </recommendedName>
</protein>
<keyword evidence="10" id="KW-0689">Ribosomal protein</keyword>
<evidence type="ECO:0000256" key="7">
    <source>
        <dbReference type="ARBA" id="ARBA00077929"/>
    </source>
</evidence>
<sequence length="247" mass="27320">MSRLELINLEGLRVDGRRPNELRKLNTSLGILSEADGSAYLEIGNTKVLATVYGPRDPRSRGLGLLEQASLFVDITMSPFSTNEHKKRAKNDKRMVEMATAVRQTFEPVVLPHINTRSGINIYLQILQHDGGLLQSCINVTTLALIHAGIPMTDYVVCTSLGLVDKTPILDVNYTEETSGQTPDVTVAITPTNGNVALLLVEDKLHTNDFKDLIELGVSGCHQIKSLLEERVTKFTEDITHKYQPNN</sequence>
<evidence type="ECO:0000256" key="3">
    <source>
        <dbReference type="ARBA" id="ARBA00006678"/>
    </source>
</evidence>
<comment type="subcellular location">
    <subcellularLocation>
        <location evidence="1">Cytoplasm</location>
    </subcellularLocation>
    <subcellularLocation>
        <location evidence="2">Nucleus</location>
        <location evidence="2">Nucleolus</location>
    </subcellularLocation>
</comment>
<dbReference type="Gene3D" id="3.30.230.70">
    <property type="entry name" value="GHMP Kinase, N-terminal domain"/>
    <property type="match status" value="1"/>
</dbReference>
<dbReference type="GO" id="GO:0071051">
    <property type="term" value="P:poly(A)-dependent snoRNA 3'-end processing"/>
    <property type="evidence" value="ECO:0007669"/>
    <property type="project" value="EnsemblFungi"/>
</dbReference>
<dbReference type="FunFam" id="3.30.230.70:FF:000004">
    <property type="entry name" value="Exosome complex component Rrp41"/>
    <property type="match status" value="1"/>
</dbReference>
<feature type="domain" description="Exoribonuclease phosphorolytic" evidence="8">
    <location>
        <begin position="21"/>
        <end position="151"/>
    </location>
</feature>
<dbReference type="PANTHER" id="PTHR11953:SF0">
    <property type="entry name" value="EXOSOME COMPLEX COMPONENT RRP41"/>
    <property type="match status" value="1"/>
</dbReference>
<keyword evidence="4" id="KW-0963">Cytoplasm</keyword>
<proteinExistence type="inferred from homology"/>
<keyword evidence="11" id="KW-1185">Reference proteome</keyword>
<gene>
    <name evidence="10" type="ORF">CONCODRAFT_60706</name>
</gene>
<evidence type="ECO:0000313" key="11">
    <source>
        <dbReference type="Proteomes" id="UP000070444"/>
    </source>
</evidence>
<dbReference type="GO" id="GO:0034473">
    <property type="term" value="P:U1 snRNA 3'-end processing"/>
    <property type="evidence" value="ECO:0007669"/>
    <property type="project" value="EnsemblFungi"/>
</dbReference>
<dbReference type="SUPFAM" id="SSF54211">
    <property type="entry name" value="Ribosomal protein S5 domain 2-like"/>
    <property type="match status" value="1"/>
</dbReference>
<dbReference type="GO" id="GO:0071031">
    <property type="term" value="P:nuclear mRNA surveillance of mRNA 3'-end processing"/>
    <property type="evidence" value="ECO:0007669"/>
    <property type="project" value="EnsemblFungi"/>
</dbReference>
<evidence type="ECO:0000256" key="4">
    <source>
        <dbReference type="ARBA" id="ARBA00022490"/>
    </source>
</evidence>
<dbReference type="GO" id="GO:0070478">
    <property type="term" value="P:nuclear-transcribed mRNA catabolic process, 3'-5' exonucleolytic nonsense-mediated decay"/>
    <property type="evidence" value="ECO:0007669"/>
    <property type="project" value="EnsemblFungi"/>
</dbReference>
<feature type="domain" description="Exoribonuclease phosphorolytic" evidence="9">
    <location>
        <begin position="154"/>
        <end position="219"/>
    </location>
</feature>
<dbReference type="STRING" id="796925.A0A137NYC4"/>
<evidence type="ECO:0000256" key="6">
    <source>
        <dbReference type="ARBA" id="ARBA00063066"/>
    </source>
</evidence>
<dbReference type="InterPro" id="IPR001247">
    <property type="entry name" value="ExoRNase_PH_dom1"/>
</dbReference>
<dbReference type="Proteomes" id="UP000070444">
    <property type="component" value="Unassembled WGS sequence"/>
</dbReference>
<evidence type="ECO:0000259" key="8">
    <source>
        <dbReference type="Pfam" id="PF01138"/>
    </source>
</evidence>
<dbReference type="GO" id="GO:0000176">
    <property type="term" value="C:nuclear exosome (RNase complex)"/>
    <property type="evidence" value="ECO:0007669"/>
    <property type="project" value="EnsemblFungi"/>
</dbReference>
<dbReference type="GO" id="GO:0000177">
    <property type="term" value="C:cytoplasmic exosome (RNase complex)"/>
    <property type="evidence" value="ECO:0007669"/>
    <property type="project" value="EnsemblFungi"/>
</dbReference>
<name>A0A137NYC4_CONC2</name>
<dbReference type="GO" id="GO:0005730">
    <property type="term" value="C:nucleolus"/>
    <property type="evidence" value="ECO:0007669"/>
    <property type="project" value="UniProtKB-SubCell"/>
</dbReference>
<dbReference type="CDD" id="cd11370">
    <property type="entry name" value="RNase_PH_RRP41"/>
    <property type="match status" value="1"/>
</dbReference>
<dbReference type="GO" id="GO:0034475">
    <property type="term" value="P:U4 snRNA 3'-end processing"/>
    <property type="evidence" value="ECO:0007669"/>
    <property type="project" value="EnsemblFungi"/>
</dbReference>
<dbReference type="Pfam" id="PF01138">
    <property type="entry name" value="RNase_PH"/>
    <property type="match status" value="1"/>
</dbReference>
<dbReference type="GO" id="GO:0016075">
    <property type="term" value="P:rRNA catabolic process"/>
    <property type="evidence" value="ECO:0007669"/>
    <property type="project" value="EnsemblFungi"/>
</dbReference>
<reference evidence="10 11" key="1">
    <citation type="journal article" date="2015" name="Genome Biol. Evol.">
        <title>Phylogenomic analyses indicate that early fungi evolved digesting cell walls of algal ancestors of land plants.</title>
        <authorList>
            <person name="Chang Y."/>
            <person name="Wang S."/>
            <person name="Sekimoto S."/>
            <person name="Aerts A.L."/>
            <person name="Choi C."/>
            <person name="Clum A."/>
            <person name="LaButti K.M."/>
            <person name="Lindquist E.A."/>
            <person name="Yee Ngan C."/>
            <person name="Ohm R.A."/>
            <person name="Salamov A.A."/>
            <person name="Grigoriev I.V."/>
            <person name="Spatafora J.W."/>
            <person name="Berbee M.L."/>
        </authorList>
    </citation>
    <scope>NUCLEOTIDE SEQUENCE [LARGE SCALE GENOMIC DNA]</scope>
    <source>
        <strain evidence="10 11">NRRL 28638</strain>
    </source>
</reference>
<dbReference type="GO" id="GO:0030847">
    <property type="term" value="P:termination of RNA polymerase II transcription, exosome-dependent"/>
    <property type="evidence" value="ECO:0007669"/>
    <property type="project" value="EnsemblFungi"/>
</dbReference>
<keyword evidence="5" id="KW-0271">Exosome</keyword>
<evidence type="ECO:0000256" key="1">
    <source>
        <dbReference type="ARBA" id="ARBA00004496"/>
    </source>
</evidence>
<dbReference type="InterPro" id="IPR050080">
    <property type="entry name" value="RNase_PH"/>
</dbReference>
<dbReference type="SUPFAM" id="SSF55666">
    <property type="entry name" value="Ribonuclease PH domain 2-like"/>
    <property type="match status" value="1"/>
</dbReference>
<dbReference type="GO" id="GO:0000785">
    <property type="term" value="C:chromatin"/>
    <property type="evidence" value="ECO:0007669"/>
    <property type="project" value="EnsemblFungi"/>
</dbReference>
<dbReference type="GO" id="GO:0003723">
    <property type="term" value="F:RNA binding"/>
    <property type="evidence" value="ECO:0007669"/>
    <property type="project" value="TreeGrafter"/>
</dbReference>
<dbReference type="InterPro" id="IPR015847">
    <property type="entry name" value="ExoRNase_PH_dom2"/>
</dbReference>
<dbReference type="EMBL" id="KQ964612">
    <property type="protein sequence ID" value="KXN67795.1"/>
    <property type="molecule type" value="Genomic_DNA"/>
</dbReference>
<dbReference type="GO" id="GO:0071039">
    <property type="term" value="P:nuclear polyadenylation-dependent CUT catabolic process"/>
    <property type="evidence" value="ECO:0007669"/>
    <property type="project" value="EnsemblFungi"/>
</dbReference>
<evidence type="ECO:0000313" key="10">
    <source>
        <dbReference type="EMBL" id="KXN67795.1"/>
    </source>
</evidence>
<dbReference type="AlphaFoldDB" id="A0A137NYC4"/>
<keyword evidence="10" id="KW-0687">Ribonucleoprotein</keyword>
<organism evidence="10 11">
    <name type="scientific">Conidiobolus coronatus (strain ATCC 28846 / CBS 209.66 / NRRL 28638)</name>
    <name type="common">Delacroixia coronata</name>
    <dbReference type="NCBI Taxonomy" id="796925"/>
    <lineage>
        <taxon>Eukaryota</taxon>
        <taxon>Fungi</taxon>
        <taxon>Fungi incertae sedis</taxon>
        <taxon>Zoopagomycota</taxon>
        <taxon>Entomophthoromycotina</taxon>
        <taxon>Entomophthoromycetes</taxon>
        <taxon>Entomophthorales</taxon>
        <taxon>Ancylistaceae</taxon>
        <taxon>Conidiobolus</taxon>
    </lineage>
</organism>
<evidence type="ECO:0000256" key="5">
    <source>
        <dbReference type="ARBA" id="ARBA00022835"/>
    </source>
</evidence>
<dbReference type="GO" id="GO:0071038">
    <property type="term" value="P:TRAMP-dependent tRNA surveillance pathway"/>
    <property type="evidence" value="ECO:0007669"/>
    <property type="project" value="EnsemblFungi"/>
</dbReference>
<comment type="similarity">
    <text evidence="3">Belongs to the RNase PH family.</text>
</comment>
<dbReference type="InterPro" id="IPR020568">
    <property type="entry name" value="Ribosomal_Su5_D2-typ_SF"/>
</dbReference>